<dbReference type="InterPro" id="IPR001296">
    <property type="entry name" value="Glyco_trans_1"/>
</dbReference>
<accession>A0A521CKI2</accession>
<dbReference type="EMBL" id="FXTC01000003">
    <property type="protein sequence ID" value="SMO59905.1"/>
    <property type="molecule type" value="Genomic_DNA"/>
</dbReference>
<keyword evidence="3" id="KW-0808">Transferase</keyword>
<dbReference type="AlphaFoldDB" id="A0A521CKI2"/>
<proteinExistence type="predicted"/>
<keyword evidence="4" id="KW-1185">Reference proteome</keyword>
<gene>
    <name evidence="3" type="ORF">SAMN06265171_103104</name>
</gene>
<dbReference type="RefSeq" id="WP_142717655.1">
    <property type="nucleotide sequence ID" value="NZ_FXTC01000003.1"/>
</dbReference>
<dbReference type="Proteomes" id="UP000316916">
    <property type="component" value="Unassembled WGS sequence"/>
</dbReference>
<dbReference type="Pfam" id="PF13439">
    <property type="entry name" value="Glyco_transf_4"/>
    <property type="match status" value="1"/>
</dbReference>
<protein>
    <submittedName>
        <fullName evidence="3">Glycosyltransferase involved in cell wall bisynthesis</fullName>
    </submittedName>
</protein>
<reference evidence="3 4" key="1">
    <citation type="submission" date="2017-05" db="EMBL/GenBank/DDBJ databases">
        <authorList>
            <person name="Varghese N."/>
            <person name="Submissions S."/>
        </authorList>
    </citation>
    <scope>NUCLEOTIDE SEQUENCE [LARGE SCALE GENOMIC DNA]</scope>
    <source>
        <strain evidence="3 4">DSM 29371</strain>
    </source>
</reference>
<dbReference type="InterPro" id="IPR028098">
    <property type="entry name" value="Glyco_trans_4-like_N"/>
</dbReference>
<evidence type="ECO:0000313" key="4">
    <source>
        <dbReference type="Proteomes" id="UP000316916"/>
    </source>
</evidence>
<evidence type="ECO:0000313" key="3">
    <source>
        <dbReference type="EMBL" id="SMO59905.1"/>
    </source>
</evidence>
<evidence type="ECO:0000259" key="2">
    <source>
        <dbReference type="Pfam" id="PF13439"/>
    </source>
</evidence>
<organism evidence="3 4">
    <name type="scientific">Chryseobacterium rhizoplanae</name>
    <dbReference type="NCBI Taxonomy" id="1609531"/>
    <lineage>
        <taxon>Bacteria</taxon>
        <taxon>Pseudomonadati</taxon>
        <taxon>Bacteroidota</taxon>
        <taxon>Flavobacteriia</taxon>
        <taxon>Flavobacteriales</taxon>
        <taxon>Weeksellaceae</taxon>
        <taxon>Chryseobacterium group</taxon>
        <taxon>Chryseobacterium</taxon>
    </lineage>
</organism>
<dbReference type="GO" id="GO:0016757">
    <property type="term" value="F:glycosyltransferase activity"/>
    <property type="evidence" value="ECO:0007669"/>
    <property type="project" value="InterPro"/>
</dbReference>
<dbReference type="Gene3D" id="3.40.50.2000">
    <property type="entry name" value="Glycogen Phosphorylase B"/>
    <property type="match status" value="2"/>
</dbReference>
<feature type="domain" description="Glycosyltransferase subfamily 4-like N-terminal" evidence="2">
    <location>
        <begin position="53"/>
        <end position="173"/>
    </location>
</feature>
<dbReference type="SUPFAM" id="SSF53756">
    <property type="entry name" value="UDP-Glycosyltransferase/glycogen phosphorylase"/>
    <property type="match status" value="1"/>
</dbReference>
<feature type="domain" description="Glycosyl transferase family 1" evidence="1">
    <location>
        <begin position="197"/>
        <end position="348"/>
    </location>
</feature>
<dbReference type="Pfam" id="PF00534">
    <property type="entry name" value="Glycos_transf_1"/>
    <property type="match status" value="1"/>
</dbReference>
<evidence type="ECO:0000259" key="1">
    <source>
        <dbReference type="Pfam" id="PF00534"/>
    </source>
</evidence>
<sequence length="383" mass="44472">MNKKILHLSPTDIRYDSRILKELKAVRKIENTTLVAYGIDDSEGHKYETEHMPFIKVFNIATKNLKFLPRPVRYFLNLIEAFIRMVFPGIKYKPDIIHCHDTLYLPIAKMIKLFCGSKLIYDAHELESDKAGQSKILSKYTLFIEKILWKDIDILISVSPSIIDWYDEHLGKKESVLILNSPLLDPSQKENIKNNYLREKFNIPEGKKIFLYLGIISEVGRGVNLYLDVFQRKEVDSHIVFIGYGEYVDEIKKIALNNDNIHYHPAVPHHQVVEVSTSADVGLCLVEAVSLSDYYCLPNKLFEYAFSELYILASDFPDIKKIVAEYNLGKCSSLNAENLFEIVKDVEHLDLNNRVKKDLYPLSWNFQESELLKMYNNILKNKE</sequence>
<name>A0A521CKI2_9FLAO</name>